<dbReference type="OrthoDB" id="41303at10239"/>
<accession>O41130</accession>
<reference evidence="1 2" key="6">
    <citation type="journal article" date="1999" name="Virology">
        <title>Chlorella virus PBCV-1 encodes a functional homospermidine synthase.</title>
        <authorList>
            <person name="Kaiser A."/>
            <person name="Vollmert M."/>
            <person name="Tholl D."/>
            <person name="Graves M.V."/>
            <person name="Gurnon J.R."/>
            <person name="Xing W."/>
            <person name="Lisec A.D."/>
            <person name="Nickerson K.W."/>
            <person name="Van Etten J.L."/>
        </authorList>
    </citation>
    <scope>NUCLEOTIDE SEQUENCE [LARGE SCALE GENOMIC DNA]</scope>
</reference>
<reference evidence="1 2" key="3">
    <citation type="journal article" date="1996" name="Virology">
        <title>Analysis of 94 kb of the chlorella virus PBCV-1 330-kb genome: map positions 88 to 182.</title>
        <authorList>
            <person name="Lu Z."/>
            <person name="Li Y."/>
            <person name="Que Q."/>
            <person name="Kutish G.F."/>
            <person name="Rock D.L."/>
            <person name="Van Etten J.L."/>
        </authorList>
    </citation>
    <scope>NUCLEOTIDE SEQUENCE [LARGE SCALE GENOMIC DNA]</scope>
</reference>
<reference evidence="1 2" key="5">
    <citation type="journal article" date="1997" name="Virology">
        <title>Analysis of 74 kb of DNA located at the right end of the 330-kb chlorella virus PBCV-1 genome.</title>
        <authorList>
            <person name="Li Y."/>
            <person name="Lu Z."/>
            <person name="Sun L."/>
            <person name="Ropp S."/>
            <person name="Kutish G.F."/>
            <person name="Rock D.L."/>
            <person name="Van Etten J.L."/>
        </authorList>
    </citation>
    <scope>NUCLEOTIDE SEQUENCE [LARGE SCALE GENOMIC DNA]</scope>
</reference>
<dbReference type="Proteomes" id="UP000000862">
    <property type="component" value="Segment"/>
</dbReference>
<name>O41130_PBCV1</name>
<reference evidence="1 2" key="4">
    <citation type="journal article" date="1996" name="Virology">
        <title>Analysis of 76 kb of the chlorella virus PBCV-1 330-kb genome: map positions 182 to 258.</title>
        <authorList>
            <person name="Kutish G.F."/>
            <person name="Li Y."/>
            <person name="Lu Z."/>
            <person name="Furuta M."/>
            <person name="Rock D.L."/>
            <person name="Van Etten J.L."/>
        </authorList>
    </citation>
    <scope>NUCLEOTIDE SEQUENCE [LARGE SCALE GENOMIC DNA]</scope>
</reference>
<evidence type="ECO:0000313" key="1">
    <source>
        <dbReference type="EMBL" id="AAC97035.1"/>
    </source>
</evidence>
<organismHost>
    <name type="scientific">Chlorella</name>
    <dbReference type="NCBI Taxonomy" id="3071"/>
</organismHost>
<dbReference type="EMBL" id="JF411744">
    <property type="protein sequence ID" value="AAC97035.1"/>
    <property type="molecule type" value="Genomic_DNA"/>
</dbReference>
<sequence length="69" mass="8097">MVCITNCCYCIVFKNKILYFRFHLVPTRCFLVFACVTTIECFITTTANIKCCLECFKCCHIYHIVLQVI</sequence>
<dbReference type="GeneID" id="918223"/>
<dbReference type="KEGG" id="vg:918223"/>
<reference evidence="1 2" key="2">
    <citation type="journal article" date="1995" name="Virology">
        <title>Analysis of 43 kb of the Chlorella virus PBCV-1 330-kb genome: map positions 45 to 88.</title>
        <authorList>
            <person name="Li Y."/>
            <person name="Lu Z."/>
            <person name="Burbank D.E."/>
            <person name="Kutish G.F."/>
            <person name="Rock D.L."/>
            <person name="Van Etten J.L."/>
        </authorList>
    </citation>
    <scope>NUCLEOTIDE SEQUENCE [LARGE SCALE GENOMIC DNA]</scope>
</reference>
<reference evidence="1 2" key="7">
    <citation type="journal article" date="2000" name="Virology">
        <title>Characterization of a beta-1,3-glucanase encoded by chlorella virus PBCV-1.</title>
        <authorList>
            <person name="Sun L."/>
            <person name="Gurnon J.R."/>
            <person name="Adams B.J."/>
            <person name="Graves M.V."/>
            <person name="Van Etten J.L."/>
        </authorList>
    </citation>
    <scope>NUCLEOTIDE SEQUENCE [LARGE SCALE GENOMIC DNA]</scope>
</reference>
<reference evidence="1 2" key="8">
    <citation type="journal article" date="2010" name="J. Virol.">
        <title>Microarray analysis of Paramecium bursaria chlorella virus 1 transcription.</title>
        <authorList>
            <person name="Yanai-Balser G.M."/>
            <person name="Duncan G.A."/>
            <person name="Eudy J.D."/>
            <person name="Wang D."/>
            <person name="Li X."/>
            <person name="Agarkova I.V."/>
            <person name="Dunigan D.D."/>
            <person name="Van Etten J.L."/>
        </authorList>
    </citation>
    <scope>NUCLEOTIDE SEQUENCE [LARGE SCALE GENOMIC DNA]</scope>
</reference>
<protein>
    <submittedName>
        <fullName evidence="1">Uncharacterized protein</fullName>
    </submittedName>
</protein>
<dbReference type="PIR" id="T18150">
    <property type="entry name" value="T18150"/>
</dbReference>
<keyword evidence="2" id="KW-1185">Reference proteome</keyword>
<gene>
    <name evidence="1" type="primary">a648L</name>
</gene>
<proteinExistence type="predicted"/>
<organism evidence="1 2">
    <name type="scientific">Paramecium bursaria Chlorella virus 1</name>
    <name type="common">PBCV-1</name>
    <dbReference type="NCBI Taxonomy" id="10506"/>
    <lineage>
        <taxon>Viruses</taxon>
        <taxon>Varidnaviria</taxon>
        <taxon>Bamfordvirae</taxon>
        <taxon>Nucleocytoviricota</taxon>
        <taxon>Megaviricetes</taxon>
        <taxon>Algavirales</taxon>
        <taxon>Phycodnaviridae</taxon>
        <taxon>Chlorovirus</taxon>
        <taxon>Chlorovirus vanettense</taxon>
    </lineage>
</organism>
<reference evidence="1 2" key="1">
    <citation type="journal article" date="1995" name="Virology">
        <title>Analysis of 45 kb of DNA located at the left end of the chlorella virus PBCV-1 genome.</title>
        <authorList>
            <person name="Lu Z."/>
            <person name="Li Y."/>
            <person name="Zhang Y."/>
            <person name="Kutish G.F."/>
            <person name="Rock D.L."/>
            <person name="Van Etten J.L."/>
        </authorList>
    </citation>
    <scope>NUCLEOTIDE SEQUENCE [LARGE SCALE GENOMIC DNA]</scope>
</reference>
<evidence type="ECO:0000313" key="2">
    <source>
        <dbReference type="Proteomes" id="UP000000862"/>
    </source>
</evidence>
<dbReference type="RefSeq" id="NP_049004.1">
    <property type="nucleotide sequence ID" value="NC_000852.5"/>
</dbReference>